<evidence type="ECO:0000313" key="4">
    <source>
        <dbReference type="Proteomes" id="UP000582090"/>
    </source>
</evidence>
<proteinExistence type="predicted"/>
<evidence type="ECO:0000256" key="2">
    <source>
        <dbReference type="SAM" id="Phobius"/>
    </source>
</evidence>
<keyword evidence="2" id="KW-0472">Membrane</keyword>
<name>A0A7W6GCI8_9HYPH</name>
<evidence type="ECO:0000313" key="3">
    <source>
        <dbReference type="EMBL" id="MBB3966833.1"/>
    </source>
</evidence>
<feature type="transmembrane region" description="Helical" evidence="2">
    <location>
        <begin position="54"/>
        <end position="73"/>
    </location>
</feature>
<sequence>MRKPAPKTTHHDADGTETEDNRQLVNRLLENAQREVRGEAQVVADETPKARHSVLEIALLVCFIPFYWLYSLATRRTADEYESL</sequence>
<dbReference type="Proteomes" id="UP000582090">
    <property type="component" value="Unassembled WGS sequence"/>
</dbReference>
<organism evidence="3 4">
    <name type="scientific">Rhizobium metallidurans</name>
    <dbReference type="NCBI Taxonomy" id="1265931"/>
    <lineage>
        <taxon>Bacteria</taxon>
        <taxon>Pseudomonadati</taxon>
        <taxon>Pseudomonadota</taxon>
        <taxon>Alphaproteobacteria</taxon>
        <taxon>Hyphomicrobiales</taxon>
        <taxon>Rhizobiaceae</taxon>
        <taxon>Rhizobium/Agrobacterium group</taxon>
        <taxon>Rhizobium</taxon>
    </lineage>
</organism>
<gene>
    <name evidence="3" type="ORF">GGQ67_004525</name>
</gene>
<dbReference type="RefSeq" id="WP_183902301.1">
    <property type="nucleotide sequence ID" value="NZ_JACIDW010000023.1"/>
</dbReference>
<keyword evidence="2" id="KW-1133">Transmembrane helix</keyword>
<feature type="compositionally biased region" description="Basic and acidic residues" evidence="1">
    <location>
        <begin position="9"/>
        <end position="21"/>
    </location>
</feature>
<feature type="region of interest" description="Disordered" evidence="1">
    <location>
        <begin position="1"/>
        <end position="21"/>
    </location>
</feature>
<accession>A0A7W6GCI8</accession>
<protein>
    <submittedName>
        <fullName evidence="3">Uncharacterized protein</fullName>
    </submittedName>
</protein>
<reference evidence="3 4" key="1">
    <citation type="submission" date="2020-08" db="EMBL/GenBank/DDBJ databases">
        <title>Genomic Encyclopedia of Type Strains, Phase IV (KMG-IV): sequencing the most valuable type-strain genomes for metagenomic binning, comparative biology and taxonomic classification.</title>
        <authorList>
            <person name="Goeker M."/>
        </authorList>
    </citation>
    <scope>NUCLEOTIDE SEQUENCE [LARGE SCALE GENOMIC DNA]</scope>
    <source>
        <strain evidence="3 4">DSM 26575</strain>
    </source>
</reference>
<comment type="caution">
    <text evidence="3">The sequence shown here is derived from an EMBL/GenBank/DDBJ whole genome shotgun (WGS) entry which is preliminary data.</text>
</comment>
<dbReference type="EMBL" id="JACIDW010000023">
    <property type="protein sequence ID" value="MBB3966833.1"/>
    <property type="molecule type" value="Genomic_DNA"/>
</dbReference>
<evidence type="ECO:0000256" key="1">
    <source>
        <dbReference type="SAM" id="MobiDB-lite"/>
    </source>
</evidence>
<keyword evidence="4" id="KW-1185">Reference proteome</keyword>
<keyword evidence="2" id="KW-0812">Transmembrane</keyword>
<dbReference type="AlphaFoldDB" id="A0A7W6GCI8"/>